<dbReference type="PANTHER" id="PTHR44068:SF11">
    <property type="entry name" value="GERANYL DIPHOSPHATE 2-C-METHYLTRANSFERASE"/>
    <property type="match status" value="1"/>
</dbReference>
<dbReference type="Pfam" id="PF08241">
    <property type="entry name" value="Methyltransf_11"/>
    <property type="match status" value="1"/>
</dbReference>
<dbReference type="PANTHER" id="PTHR44068">
    <property type="entry name" value="ZGC:194242"/>
    <property type="match status" value="1"/>
</dbReference>
<organism evidence="3 4">
    <name type="scientific">Longimycelium tulufanense</name>
    <dbReference type="NCBI Taxonomy" id="907463"/>
    <lineage>
        <taxon>Bacteria</taxon>
        <taxon>Bacillati</taxon>
        <taxon>Actinomycetota</taxon>
        <taxon>Actinomycetes</taxon>
        <taxon>Pseudonocardiales</taxon>
        <taxon>Pseudonocardiaceae</taxon>
        <taxon>Longimycelium</taxon>
    </lineage>
</organism>
<reference evidence="3" key="1">
    <citation type="journal article" date="2014" name="Int. J. Syst. Evol. Microbiol.">
        <title>Complete genome sequence of Corynebacterium casei LMG S-19264T (=DSM 44701T), isolated from a smear-ripened cheese.</title>
        <authorList>
            <consortium name="US DOE Joint Genome Institute (JGI-PGF)"/>
            <person name="Walter F."/>
            <person name="Albersmeier A."/>
            <person name="Kalinowski J."/>
            <person name="Ruckert C."/>
        </authorList>
    </citation>
    <scope>NUCLEOTIDE SEQUENCE</scope>
    <source>
        <strain evidence="3">CGMCC 4.5737</strain>
    </source>
</reference>
<keyword evidence="3" id="KW-0489">Methyltransferase</keyword>
<dbReference type="GO" id="GO:0008757">
    <property type="term" value="F:S-adenosylmethionine-dependent methyltransferase activity"/>
    <property type="evidence" value="ECO:0007669"/>
    <property type="project" value="InterPro"/>
</dbReference>
<evidence type="ECO:0000313" key="3">
    <source>
        <dbReference type="EMBL" id="GGM61431.1"/>
    </source>
</evidence>
<reference evidence="3" key="2">
    <citation type="submission" date="2020-09" db="EMBL/GenBank/DDBJ databases">
        <authorList>
            <person name="Sun Q."/>
            <person name="Zhou Y."/>
        </authorList>
    </citation>
    <scope>NUCLEOTIDE SEQUENCE</scope>
    <source>
        <strain evidence="3">CGMCC 4.5737</strain>
    </source>
</reference>
<dbReference type="InterPro" id="IPR013216">
    <property type="entry name" value="Methyltransf_11"/>
</dbReference>
<feature type="domain" description="Methyltransferase type 11" evidence="2">
    <location>
        <begin position="55"/>
        <end position="150"/>
    </location>
</feature>
<gene>
    <name evidence="3" type="ORF">GCM10012275_35540</name>
</gene>
<dbReference type="AlphaFoldDB" id="A0A8J3FUS2"/>
<accession>A0A8J3FUS2</accession>
<dbReference type="InterPro" id="IPR050447">
    <property type="entry name" value="Erg6_SMT_methyltransf"/>
</dbReference>
<name>A0A8J3FUS2_9PSEU</name>
<dbReference type="CDD" id="cd02440">
    <property type="entry name" value="AdoMet_MTases"/>
    <property type="match status" value="1"/>
</dbReference>
<evidence type="ECO:0000313" key="4">
    <source>
        <dbReference type="Proteomes" id="UP000637578"/>
    </source>
</evidence>
<evidence type="ECO:0000259" key="2">
    <source>
        <dbReference type="Pfam" id="PF08241"/>
    </source>
</evidence>
<dbReference type="Proteomes" id="UP000637578">
    <property type="component" value="Unassembled WGS sequence"/>
</dbReference>
<dbReference type="EMBL" id="BMMK01000016">
    <property type="protein sequence ID" value="GGM61431.1"/>
    <property type="molecule type" value="Genomic_DNA"/>
</dbReference>
<keyword evidence="1" id="KW-0808">Transferase</keyword>
<protein>
    <submittedName>
        <fullName evidence="3">SAM-dependent methyltransferase</fullName>
    </submittedName>
</protein>
<dbReference type="Gene3D" id="3.40.50.150">
    <property type="entry name" value="Vaccinia Virus protein VP39"/>
    <property type="match status" value="1"/>
</dbReference>
<dbReference type="RefSeq" id="WP_229686473.1">
    <property type="nucleotide sequence ID" value="NZ_BMMK01000016.1"/>
</dbReference>
<keyword evidence="4" id="KW-1185">Reference proteome</keyword>
<dbReference type="SUPFAM" id="SSF53335">
    <property type="entry name" value="S-adenosyl-L-methionine-dependent methyltransferases"/>
    <property type="match status" value="1"/>
</dbReference>
<comment type="caution">
    <text evidence="3">The sequence shown here is derived from an EMBL/GenBank/DDBJ whole genome shotgun (WGS) entry which is preliminary data.</text>
</comment>
<proteinExistence type="predicted"/>
<evidence type="ECO:0000256" key="1">
    <source>
        <dbReference type="ARBA" id="ARBA00022679"/>
    </source>
</evidence>
<dbReference type="GO" id="GO:0032259">
    <property type="term" value="P:methylation"/>
    <property type="evidence" value="ECO:0007669"/>
    <property type="project" value="UniProtKB-KW"/>
</dbReference>
<sequence length="257" mass="29424">MTDHGHDERLRPAEFPRSARYDPQWQMANMMGPNALWLTESLGQVLPLEPGASVLDLGCGKAMSSVFLAREFGARVWAADLWIKPTENWERVREAGVTDLVCPLHVEAHDLPFAEGFFDAIVCIDAYHYFGTDELYLSYLTRFLRPGGWVGVVVPGVTEEFDEVPEHLRPHWQPEFHTFHSPHWWRRHWERTDLVEVGTADLVPDGWRHWLEFTAAVREAGLSPVPELTRQETEMLRADSGRVLGFSRVAARLRAVD</sequence>
<dbReference type="InterPro" id="IPR029063">
    <property type="entry name" value="SAM-dependent_MTases_sf"/>
</dbReference>